<evidence type="ECO:0000256" key="2">
    <source>
        <dbReference type="ARBA" id="ARBA00023239"/>
    </source>
</evidence>
<gene>
    <name evidence="3" type="ORF">BW730_00505</name>
</gene>
<dbReference type="EMBL" id="CP019606">
    <property type="protein sequence ID" value="AQP46279.1"/>
    <property type="molecule type" value="Genomic_DNA"/>
</dbReference>
<keyword evidence="4" id="KW-1185">Reference proteome</keyword>
<keyword evidence="1" id="KW-0479">Metal-binding</keyword>
<accession>A0A1Q2CJH3</accession>
<sequence>MPDIVLIAHGSPDPRHAADVERLADAVRDRARAGRAVGACYLDHHAPSPDELAAELERPAVAVPLLLTPAFHARVDIPAAVGRLRARGADVRLAPPLGPDDRLLDACEELLAAAGVTPDPGTAVAVFAAGSSDTAAVASIGETIERSPRRGWGHWAVAALDGGAEIEDVVALLRLDAERVVAVSFMVAEGILRDRMVERCALLGVDMVPGALARTATLADLVIARAL</sequence>
<keyword evidence="2" id="KW-0456">Lyase</keyword>
<dbReference type="GO" id="GO:0016829">
    <property type="term" value="F:lyase activity"/>
    <property type="evidence" value="ECO:0007669"/>
    <property type="project" value="UniProtKB-KW"/>
</dbReference>
<reference evidence="4" key="1">
    <citation type="submission" date="2017-02" db="EMBL/GenBank/DDBJ databases">
        <title>Tessaracoccus aquaemaris sp. nov., isolated from the intestine of a Korean rockfish, Sebastes schlegelii, in a marine aquaculture pond.</title>
        <authorList>
            <person name="Tak E.J."/>
            <person name="Bae J.-W."/>
        </authorList>
    </citation>
    <scope>NUCLEOTIDE SEQUENCE [LARGE SCALE GENOMIC DNA]</scope>
    <source>
        <strain evidence="4">NSG39</strain>
    </source>
</reference>
<dbReference type="OrthoDB" id="482456at2"/>
<dbReference type="KEGG" id="tes:BW730_00505"/>
<dbReference type="Gene3D" id="3.40.50.1400">
    <property type="match status" value="2"/>
</dbReference>
<protein>
    <recommendedName>
        <fullName evidence="5">Cobalamin biosynthesis protein CbiX</fullName>
    </recommendedName>
</protein>
<dbReference type="SUPFAM" id="SSF53800">
    <property type="entry name" value="Chelatase"/>
    <property type="match status" value="1"/>
</dbReference>
<dbReference type="PANTHER" id="PTHR33542:SF5">
    <property type="entry name" value="FERROCHELATASE CHE1"/>
    <property type="match status" value="1"/>
</dbReference>
<evidence type="ECO:0000313" key="4">
    <source>
        <dbReference type="Proteomes" id="UP000188145"/>
    </source>
</evidence>
<dbReference type="RefSeq" id="WP_077684596.1">
    <property type="nucleotide sequence ID" value="NZ_CP019606.1"/>
</dbReference>
<dbReference type="CDD" id="cd03416">
    <property type="entry name" value="CbiX_SirB_N"/>
    <property type="match status" value="1"/>
</dbReference>
<evidence type="ECO:0000313" key="3">
    <source>
        <dbReference type="EMBL" id="AQP46279.1"/>
    </source>
</evidence>
<dbReference type="Pfam" id="PF01903">
    <property type="entry name" value="CbiX"/>
    <property type="match status" value="1"/>
</dbReference>
<evidence type="ECO:0008006" key="5">
    <source>
        <dbReference type="Google" id="ProtNLM"/>
    </source>
</evidence>
<dbReference type="Proteomes" id="UP000188145">
    <property type="component" value="Chromosome"/>
</dbReference>
<organism evidence="3 4">
    <name type="scientific">Tessaracoccus aquimaris</name>
    <dbReference type="NCBI Taxonomy" id="1332264"/>
    <lineage>
        <taxon>Bacteria</taxon>
        <taxon>Bacillati</taxon>
        <taxon>Actinomycetota</taxon>
        <taxon>Actinomycetes</taxon>
        <taxon>Propionibacteriales</taxon>
        <taxon>Propionibacteriaceae</taxon>
        <taxon>Tessaracoccus</taxon>
    </lineage>
</organism>
<evidence type="ECO:0000256" key="1">
    <source>
        <dbReference type="ARBA" id="ARBA00022723"/>
    </source>
</evidence>
<dbReference type="AlphaFoldDB" id="A0A1Q2CJH3"/>
<dbReference type="PANTHER" id="PTHR33542">
    <property type="entry name" value="SIROHYDROCHLORIN FERROCHELATASE, CHLOROPLASTIC"/>
    <property type="match status" value="1"/>
</dbReference>
<dbReference type="GO" id="GO:0046872">
    <property type="term" value="F:metal ion binding"/>
    <property type="evidence" value="ECO:0007669"/>
    <property type="project" value="UniProtKB-KW"/>
</dbReference>
<dbReference type="STRING" id="1332264.BW730_00505"/>
<dbReference type="InterPro" id="IPR002762">
    <property type="entry name" value="CbiX-like"/>
</dbReference>
<name>A0A1Q2CJH3_9ACTN</name>
<dbReference type="InterPro" id="IPR050963">
    <property type="entry name" value="Sirohydro_Cobaltochel/CbiX"/>
</dbReference>
<proteinExistence type="predicted"/>